<dbReference type="SUPFAM" id="SSF56281">
    <property type="entry name" value="Metallo-hydrolase/oxidoreductase"/>
    <property type="match status" value="1"/>
</dbReference>
<dbReference type="EMBL" id="ACBY02000052">
    <property type="protein sequence ID" value="EFB74960.1"/>
    <property type="molecule type" value="Genomic_DNA"/>
</dbReference>
<sequence length="290" mass="32399">MACTTMPFYECRPGIFEIDEFDCASCFVIVGTERALLLDTGVGIGDLRWVVEHRITDKPYTVVATHNHGDHIGGAGFFDEVWMHPLDLQNQDASTAPTLAFRRDYAELIRRREGKYYAYDPQQDIRPWPGEPVWRELSDGQTFDLGGRTVTAWHCPGHTPGEIVLIDDLTRTLLCGDACNCNWLLNKDLAPTFREGVQISLQALQRIWGMRDQYDAVYNFHHDFRGFGAPLNPDVLPNLIACLEQLQAGTATFREIPDALSTTGGTKTVAICGDVFVSCMGQDIRAAAQQ</sequence>
<dbReference type="AlphaFoldDB" id="D1PQU5"/>
<comment type="caution">
    <text evidence="2">The sequence shown here is derived from an EMBL/GenBank/DDBJ whole genome shotgun (WGS) entry which is preliminary data.</text>
</comment>
<proteinExistence type="predicted"/>
<dbReference type="PANTHER" id="PTHR42951">
    <property type="entry name" value="METALLO-BETA-LACTAMASE DOMAIN-CONTAINING"/>
    <property type="match status" value="1"/>
</dbReference>
<dbReference type="OrthoDB" id="9761531at2"/>
<dbReference type="eggNOG" id="COG0491">
    <property type="taxonomic scope" value="Bacteria"/>
</dbReference>
<protein>
    <submittedName>
        <fullName evidence="2">Metallo-beta-lactamase domain protein</fullName>
    </submittedName>
</protein>
<feature type="domain" description="Metallo-beta-lactamase" evidence="1">
    <location>
        <begin position="23"/>
        <end position="221"/>
    </location>
</feature>
<dbReference type="RefSeq" id="WP_007048123.1">
    <property type="nucleotide sequence ID" value="NZ_GG704770.1"/>
</dbReference>
<dbReference type="Gene3D" id="3.60.15.10">
    <property type="entry name" value="Ribonuclease Z/Hydroxyacylglutathione hydrolase-like"/>
    <property type="match status" value="1"/>
</dbReference>
<dbReference type="PANTHER" id="PTHR42951:SF22">
    <property type="entry name" value="METALLO BETA-LACTAMASE SUPERFAMILY LIPOPROTEIN"/>
    <property type="match status" value="1"/>
</dbReference>
<dbReference type="HOGENOM" id="CLU_030571_0_1_9"/>
<evidence type="ECO:0000259" key="1">
    <source>
        <dbReference type="SMART" id="SM00849"/>
    </source>
</evidence>
<accession>D1PQU5</accession>
<evidence type="ECO:0000313" key="3">
    <source>
        <dbReference type="Proteomes" id="UP000003438"/>
    </source>
</evidence>
<dbReference type="InterPro" id="IPR050855">
    <property type="entry name" value="NDM-1-like"/>
</dbReference>
<reference evidence="2" key="1">
    <citation type="submission" date="2009-12" db="EMBL/GenBank/DDBJ databases">
        <authorList>
            <person name="Weinstock G."/>
            <person name="Sodergren E."/>
            <person name="Clifton S."/>
            <person name="Fulton L."/>
            <person name="Fulton B."/>
            <person name="Courtney L."/>
            <person name="Fronick C."/>
            <person name="Harrison M."/>
            <person name="Strong C."/>
            <person name="Farmer C."/>
            <person name="Delahaunty K."/>
            <person name="Markovic C."/>
            <person name="Hall O."/>
            <person name="Minx P."/>
            <person name="Tomlinson C."/>
            <person name="Mitreva M."/>
            <person name="Nelson J."/>
            <person name="Hou S."/>
            <person name="Wollam A."/>
            <person name="Pepin K.H."/>
            <person name="Johnson M."/>
            <person name="Bhonagiri V."/>
            <person name="Nash W.E."/>
            <person name="Warren W."/>
            <person name="Chinwalla A."/>
            <person name="Mardis E.R."/>
            <person name="Wilson R.K."/>
        </authorList>
    </citation>
    <scope>NUCLEOTIDE SEQUENCE [LARGE SCALE GENOMIC DNA]</scope>
    <source>
        <strain evidence="2">DSM 15176</strain>
    </source>
</reference>
<dbReference type="Pfam" id="PF00753">
    <property type="entry name" value="Lactamase_B"/>
    <property type="match status" value="1"/>
</dbReference>
<organism evidence="2 3">
    <name type="scientific">Subdoligranulum variabile DSM 15176</name>
    <dbReference type="NCBI Taxonomy" id="411471"/>
    <lineage>
        <taxon>Bacteria</taxon>
        <taxon>Bacillati</taxon>
        <taxon>Bacillota</taxon>
        <taxon>Clostridia</taxon>
        <taxon>Eubacteriales</taxon>
        <taxon>Oscillospiraceae</taxon>
        <taxon>Subdoligranulum</taxon>
    </lineage>
</organism>
<dbReference type="InterPro" id="IPR036866">
    <property type="entry name" value="RibonucZ/Hydroxyglut_hydro"/>
</dbReference>
<dbReference type="Proteomes" id="UP000003438">
    <property type="component" value="Unassembled WGS sequence"/>
</dbReference>
<name>D1PQU5_9FIRM</name>
<dbReference type="InterPro" id="IPR001279">
    <property type="entry name" value="Metallo-B-lactamas"/>
</dbReference>
<dbReference type="SMART" id="SM00849">
    <property type="entry name" value="Lactamase_B"/>
    <property type="match status" value="1"/>
</dbReference>
<dbReference type="STRING" id="411471.SUBVAR_06772"/>
<keyword evidence="3" id="KW-1185">Reference proteome</keyword>
<evidence type="ECO:0000313" key="2">
    <source>
        <dbReference type="EMBL" id="EFB74960.1"/>
    </source>
</evidence>
<gene>
    <name evidence="2" type="ORF">SUBVAR_06772</name>
</gene>